<dbReference type="InterPro" id="IPR032867">
    <property type="entry name" value="DYW_dom"/>
</dbReference>
<name>A0A7J6EBV2_CANSA</name>
<sequence length="63" mass="7287">MAFSPISTTAGTPMWIIKNPRVCDNCHAATKLLSKFYGRIIVVRDRNRFHYFKKGICSCGDYW</sequence>
<evidence type="ECO:0000259" key="2">
    <source>
        <dbReference type="Pfam" id="PF14432"/>
    </source>
</evidence>
<dbReference type="EMBL" id="JAATIP010000260">
    <property type="protein sequence ID" value="KAF4355836.1"/>
    <property type="molecule type" value="Genomic_DNA"/>
</dbReference>
<comment type="similarity">
    <text evidence="1">Belongs to the PPR family. PCMP-H subfamily.</text>
</comment>
<evidence type="ECO:0000256" key="1">
    <source>
        <dbReference type="ARBA" id="ARBA00006643"/>
    </source>
</evidence>
<evidence type="ECO:0000313" key="4">
    <source>
        <dbReference type="Proteomes" id="UP000525078"/>
    </source>
</evidence>
<proteinExistence type="inferred from homology"/>
<gene>
    <name evidence="3" type="ORF">F8388_004122</name>
</gene>
<dbReference type="Proteomes" id="UP000525078">
    <property type="component" value="Unassembled WGS sequence"/>
</dbReference>
<evidence type="ECO:0000313" key="3">
    <source>
        <dbReference type="EMBL" id="KAF4355836.1"/>
    </source>
</evidence>
<feature type="domain" description="DYW" evidence="2">
    <location>
        <begin position="1"/>
        <end position="63"/>
    </location>
</feature>
<dbReference type="GO" id="GO:0008270">
    <property type="term" value="F:zinc ion binding"/>
    <property type="evidence" value="ECO:0007669"/>
    <property type="project" value="InterPro"/>
</dbReference>
<protein>
    <recommendedName>
        <fullName evidence="2">DYW domain-containing protein</fullName>
    </recommendedName>
</protein>
<organism evidence="3 4">
    <name type="scientific">Cannabis sativa</name>
    <name type="common">Hemp</name>
    <name type="synonym">Marijuana</name>
    <dbReference type="NCBI Taxonomy" id="3483"/>
    <lineage>
        <taxon>Eukaryota</taxon>
        <taxon>Viridiplantae</taxon>
        <taxon>Streptophyta</taxon>
        <taxon>Embryophyta</taxon>
        <taxon>Tracheophyta</taxon>
        <taxon>Spermatophyta</taxon>
        <taxon>Magnoliopsida</taxon>
        <taxon>eudicotyledons</taxon>
        <taxon>Gunneridae</taxon>
        <taxon>Pentapetalae</taxon>
        <taxon>rosids</taxon>
        <taxon>fabids</taxon>
        <taxon>Rosales</taxon>
        <taxon>Cannabaceae</taxon>
        <taxon>Cannabis</taxon>
    </lineage>
</organism>
<dbReference type="Pfam" id="PF14432">
    <property type="entry name" value="DYW_deaminase"/>
    <property type="match status" value="1"/>
</dbReference>
<accession>A0A7J6EBV2</accession>
<reference evidence="3 4" key="1">
    <citation type="journal article" date="2020" name="bioRxiv">
        <title>Sequence and annotation of 42 cannabis genomes reveals extensive copy number variation in cannabinoid synthesis and pathogen resistance genes.</title>
        <authorList>
            <person name="Mckernan K.J."/>
            <person name="Helbert Y."/>
            <person name="Kane L.T."/>
            <person name="Ebling H."/>
            <person name="Zhang L."/>
            <person name="Liu B."/>
            <person name="Eaton Z."/>
            <person name="Mclaughlin S."/>
            <person name="Kingan S."/>
            <person name="Baybayan P."/>
            <person name="Concepcion G."/>
            <person name="Jordan M."/>
            <person name="Riva A."/>
            <person name="Barbazuk W."/>
            <person name="Harkins T."/>
        </authorList>
    </citation>
    <scope>NUCLEOTIDE SEQUENCE [LARGE SCALE GENOMIC DNA]</scope>
    <source>
        <strain evidence="4">cv. Jamaican Lion 4</strain>
        <tissue evidence="3">Leaf</tissue>
    </source>
</reference>
<dbReference type="AlphaFoldDB" id="A0A7J6EBV2"/>
<comment type="caution">
    <text evidence="3">The sequence shown here is derived from an EMBL/GenBank/DDBJ whole genome shotgun (WGS) entry which is preliminary data.</text>
</comment>